<keyword evidence="2" id="KW-1185">Reference proteome</keyword>
<dbReference type="Proteomes" id="UP000005237">
    <property type="component" value="Unassembled WGS sequence"/>
</dbReference>
<proteinExistence type="predicted"/>
<dbReference type="EnsemblMetazoa" id="CJA40831.1">
    <property type="protein sequence ID" value="CJA40831.1"/>
    <property type="gene ID" value="WBGene00216679"/>
</dbReference>
<evidence type="ECO:0000313" key="1">
    <source>
        <dbReference type="EnsemblMetazoa" id="CJA40831.1"/>
    </source>
</evidence>
<protein>
    <submittedName>
        <fullName evidence="1">Uncharacterized protein</fullName>
    </submittedName>
</protein>
<name>A0A8R1IXA0_CAEJA</name>
<accession>A0A8R1IXA0</accession>
<dbReference type="AlphaFoldDB" id="A0A8R1IXA0"/>
<sequence>MSTSIASSTARILSKVLGRSRQFSTACAPAVASEDGAQVVPPVTQLSENQTFFVET</sequence>
<organism evidence="1 2">
    <name type="scientific">Caenorhabditis japonica</name>
    <dbReference type="NCBI Taxonomy" id="281687"/>
    <lineage>
        <taxon>Eukaryota</taxon>
        <taxon>Metazoa</taxon>
        <taxon>Ecdysozoa</taxon>
        <taxon>Nematoda</taxon>
        <taxon>Chromadorea</taxon>
        <taxon>Rhabditida</taxon>
        <taxon>Rhabditina</taxon>
        <taxon>Rhabditomorpha</taxon>
        <taxon>Rhabditoidea</taxon>
        <taxon>Rhabditidae</taxon>
        <taxon>Peloderinae</taxon>
        <taxon>Caenorhabditis</taxon>
    </lineage>
</organism>
<evidence type="ECO:0000313" key="2">
    <source>
        <dbReference type="Proteomes" id="UP000005237"/>
    </source>
</evidence>
<reference evidence="2" key="1">
    <citation type="submission" date="2010-08" db="EMBL/GenBank/DDBJ databases">
        <authorList>
            <consortium name="Caenorhabditis japonica Sequencing Consortium"/>
            <person name="Wilson R.K."/>
        </authorList>
    </citation>
    <scope>NUCLEOTIDE SEQUENCE [LARGE SCALE GENOMIC DNA]</scope>
    <source>
        <strain evidence="2">DF5081</strain>
    </source>
</reference>
<reference evidence="1" key="2">
    <citation type="submission" date="2022-06" db="UniProtKB">
        <authorList>
            <consortium name="EnsemblMetazoa"/>
        </authorList>
    </citation>
    <scope>IDENTIFICATION</scope>
    <source>
        <strain evidence="1">DF5081</strain>
    </source>
</reference>